<dbReference type="EMBL" id="CP088279">
    <property type="protein sequence ID" value="UGX89926.1"/>
    <property type="molecule type" value="Genomic_DNA"/>
</dbReference>
<organism evidence="2">
    <name type="scientific">Bradyrhizobium barranii subsp. barranii</name>
    <dbReference type="NCBI Taxonomy" id="2823807"/>
    <lineage>
        <taxon>Bacteria</taxon>
        <taxon>Pseudomonadati</taxon>
        <taxon>Pseudomonadota</taxon>
        <taxon>Alphaproteobacteria</taxon>
        <taxon>Hyphomicrobiales</taxon>
        <taxon>Nitrobacteraceae</taxon>
        <taxon>Bradyrhizobium</taxon>
        <taxon>Bradyrhizobium barranii</taxon>
    </lineage>
</organism>
<dbReference type="Proteomes" id="UP000564836">
    <property type="component" value="Plasmid pBb323S2c"/>
</dbReference>
<dbReference type="AlphaFoldDB" id="A0A7Z0TUF9"/>
<evidence type="ECO:0000313" key="4">
    <source>
        <dbReference type="Proteomes" id="UP000564836"/>
    </source>
</evidence>
<dbReference type="RefSeq" id="WP_166354521.1">
    <property type="nucleotide sequence ID" value="NZ_CP049702.1"/>
</dbReference>
<keyword evidence="1" id="KW-0233">DNA recombination</keyword>
<evidence type="ECO:0000313" key="2">
    <source>
        <dbReference type="EMBL" id="NYY96976.1"/>
    </source>
</evidence>
<sequence length="226" mass="25604">MALHLAGIEDFGFHDLRRTAARRLWLDVNLEIAAAFLDHKDTKTTLRNLGLTEADNKAAQRHRAIREARRRAEVDKAIRSGLPTPEFGDKRIARSHTRNRDQRVRMARDGVRRAQFDRVRRGGGNLQTNIESFACGNIGPSDFVSLSCISRRDYRMGRRIRDGRTNHMLTITKERRPTIRTLRGWAIFVLQEAGAITGTGHLDGGPQPLHFLTSAIHDERQSPAVV</sequence>
<reference evidence="3 4" key="3">
    <citation type="journal article" date="2022" name="Int. J. Syst. Evol. Microbiol.">
        <title>Strains of Bradyrhizobium barranii sp. nov. associated with legumes native to Canada are symbionts of soybeans and belong to different subspecies (subsp. barranii subsp. nov. and subsp. apii subsp. nov.) and symbiovars (sv. glycinearum and sv. septentrionale).</title>
        <authorList>
            <person name="Bromfield E.S.P."/>
            <person name="Cloutier S."/>
            <person name="Wasai-Hara S."/>
            <person name="Minamisawa K."/>
        </authorList>
    </citation>
    <scope>NUCLEOTIDE SEQUENCE [LARGE SCALE GENOMIC DNA]</scope>
    <source>
        <strain evidence="4">323S2</strain>
        <plasmid evidence="3 4">pBb323S2c</plasmid>
    </source>
</reference>
<dbReference type="EMBL" id="JACBFH010000005">
    <property type="protein sequence ID" value="NYY96976.1"/>
    <property type="molecule type" value="Genomic_DNA"/>
</dbReference>
<reference evidence="3 4" key="1">
    <citation type="journal article" date="2017" name="Syst. Appl. Microbiol.">
        <title>Soybeans inoculated with root zone soils of Canadian native legumes harbour diverse and novel Bradyrhizobium spp. that possess agricultural potential.</title>
        <authorList>
            <person name="Bromfield E.S.P."/>
            <person name="Cloutier S."/>
            <person name="Tambong J.T."/>
            <person name="Tran Thi T.V."/>
        </authorList>
    </citation>
    <scope>NUCLEOTIDE SEQUENCE [LARGE SCALE GENOMIC DNA]</scope>
    <source>
        <strain evidence="3 4">323S2</strain>
    </source>
</reference>
<keyword evidence="3" id="KW-0614">Plasmid</keyword>
<dbReference type="InterPro" id="IPR013762">
    <property type="entry name" value="Integrase-like_cat_sf"/>
</dbReference>
<dbReference type="GO" id="GO:0003677">
    <property type="term" value="F:DNA binding"/>
    <property type="evidence" value="ECO:0007669"/>
    <property type="project" value="InterPro"/>
</dbReference>
<accession>A0A7Z0TUF9</accession>
<evidence type="ECO:0000313" key="3">
    <source>
        <dbReference type="EMBL" id="UGX89926.1"/>
    </source>
</evidence>
<reference evidence="2" key="2">
    <citation type="submission" date="2020-06" db="EMBL/GenBank/DDBJ databases">
        <title>Whole Genome Sequence of Bradyrhizobium sp. Strain 323S2.</title>
        <authorList>
            <person name="Bromfield E.S.P."/>
        </authorList>
    </citation>
    <scope>NUCLEOTIDE SEQUENCE [LARGE SCALE GENOMIC DNA]</scope>
    <source>
        <strain evidence="2">323S2</strain>
    </source>
</reference>
<protein>
    <submittedName>
        <fullName evidence="2">Uncharacterized protein</fullName>
    </submittedName>
</protein>
<evidence type="ECO:0000256" key="1">
    <source>
        <dbReference type="ARBA" id="ARBA00023172"/>
    </source>
</evidence>
<dbReference type="InterPro" id="IPR011010">
    <property type="entry name" value="DNA_brk_join_enz"/>
</dbReference>
<proteinExistence type="predicted"/>
<dbReference type="SUPFAM" id="SSF56349">
    <property type="entry name" value="DNA breaking-rejoining enzymes"/>
    <property type="match status" value="1"/>
</dbReference>
<dbReference type="GO" id="GO:0015074">
    <property type="term" value="P:DNA integration"/>
    <property type="evidence" value="ECO:0007669"/>
    <property type="project" value="InterPro"/>
</dbReference>
<geneLocation type="plasmid" evidence="3 4">
    <name>pBb323S2c</name>
</geneLocation>
<name>A0A7Z0TUF9_9BRAD</name>
<dbReference type="GO" id="GO:0006310">
    <property type="term" value="P:DNA recombination"/>
    <property type="evidence" value="ECO:0007669"/>
    <property type="project" value="UniProtKB-KW"/>
</dbReference>
<dbReference type="Gene3D" id="1.10.443.10">
    <property type="entry name" value="Intergrase catalytic core"/>
    <property type="match status" value="1"/>
</dbReference>
<gene>
    <name evidence="3" type="ORF">G6321_00003260</name>
    <name evidence="2" type="ORF">G6321_54935</name>
</gene>